<organism evidence="1 2">
    <name type="scientific">Pseudomonas savastanoi pv. glycinea str. race 4</name>
    <dbReference type="NCBI Taxonomy" id="875330"/>
    <lineage>
        <taxon>Bacteria</taxon>
        <taxon>Pseudomonadati</taxon>
        <taxon>Pseudomonadota</taxon>
        <taxon>Gammaproteobacteria</taxon>
        <taxon>Pseudomonadales</taxon>
        <taxon>Pseudomonadaceae</taxon>
        <taxon>Pseudomonas</taxon>
    </lineage>
</organism>
<dbReference type="EMBL" id="ADWY01001807">
    <property type="protein sequence ID" value="EGH17500.1"/>
    <property type="molecule type" value="Genomic_DNA"/>
</dbReference>
<feature type="non-terminal residue" evidence="1">
    <location>
        <position position="75"/>
    </location>
</feature>
<dbReference type="AlphaFoldDB" id="F3CE08"/>
<dbReference type="HOGENOM" id="CLU_2764060_0_0_6"/>
<gene>
    <name evidence="1" type="ORF">Pgy4_31541</name>
</gene>
<comment type="caution">
    <text evidence="1">The sequence shown here is derived from an EMBL/GenBank/DDBJ whole genome shotgun (WGS) entry which is preliminary data.</text>
</comment>
<proteinExistence type="predicted"/>
<name>F3CE08_PSESG</name>
<evidence type="ECO:0000313" key="1">
    <source>
        <dbReference type="EMBL" id="EGH17500.1"/>
    </source>
</evidence>
<accession>F3CE08</accession>
<protein>
    <submittedName>
        <fullName evidence="1">Uncharacterized protein</fullName>
    </submittedName>
</protein>
<evidence type="ECO:0000313" key="2">
    <source>
        <dbReference type="Proteomes" id="UP000005466"/>
    </source>
</evidence>
<reference evidence="1 2" key="1">
    <citation type="journal article" date="2011" name="PLoS Pathog.">
        <title>Dynamic evolution of pathogenicity revealed by sequencing and comparative genomics of 19 Pseudomonas syringae isolates.</title>
        <authorList>
            <person name="Baltrus D.A."/>
            <person name="Nishimura M.T."/>
            <person name="Romanchuk A."/>
            <person name="Chang J.H."/>
            <person name="Mukhtar M.S."/>
            <person name="Cherkis K."/>
            <person name="Roach J."/>
            <person name="Grant S.R."/>
            <person name="Jones C.D."/>
            <person name="Dangl J.L."/>
        </authorList>
    </citation>
    <scope>NUCLEOTIDE SEQUENCE [LARGE SCALE GENOMIC DNA]</scope>
    <source>
        <strain evidence="2">race 4</strain>
    </source>
</reference>
<dbReference type="Proteomes" id="UP000005466">
    <property type="component" value="Unassembled WGS sequence"/>
</dbReference>
<sequence>MENHFKFLTLPKTSGEVANVFIHGYSSGHDLDDRRMLANSIPGALRQSVNILAFWPSSHFTQMDNRSRGLLMAAA</sequence>